<reference evidence="1" key="1">
    <citation type="journal article" date="2015" name="Nature">
        <title>Complex archaea that bridge the gap between prokaryotes and eukaryotes.</title>
        <authorList>
            <person name="Spang A."/>
            <person name="Saw J.H."/>
            <person name="Jorgensen S.L."/>
            <person name="Zaremba-Niedzwiedzka K."/>
            <person name="Martijn J."/>
            <person name="Lind A.E."/>
            <person name="van Eijk R."/>
            <person name="Schleper C."/>
            <person name="Guy L."/>
            <person name="Ettema T.J."/>
        </authorList>
    </citation>
    <scope>NUCLEOTIDE SEQUENCE</scope>
</reference>
<comment type="caution">
    <text evidence="1">The sequence shown here is derived from an EMBL/GenBank/DDBJ whole genome shotgun (WGS) entry which is preliminary data.</text>
</comment>
<protein>
    <submittedName>
        <fullName evidence="1">Uncharacterized protein</fullName>
    </submittedName>
</protein>
<dbReference type="EMBL" id="LAZR01049199">
    <property type="protein sequence ID" value="KKK90205.1"/>
    <property type="molecule type" value="Genomic_DNA"/>
</dbReference>
<gene>
    <name evidence="1" type="ORF">LCGC14_2725400</name>
</gene>
<evidence type="ECO:0000313" key="1">
    <source>
        <dbReference type="EMBL" id="KKK90205.1"/>
    </source>
</evidence>
<proteinExistence type="predicted"/>
<organism evidence="1">
    <name type="scientific">marine sediment metagenome</name>
    <dbReference type="NCBI Taxonomy" id="412755"/>
    <lineage>
        <taxon>unclassified sequences</taxon>
        <taxon>metagenomes</taxon>
        <taxon>ecological metagenomes</taxon>
    </lineage>
</organism>
<sequence length="81" mass="9191">MKDQQITLFATFPVEKWDENYLTVGIPSTSQDFAGGQPAILVQKEIPFSRSQQEGESGKQIVVEFKKRLEEIYVDPDEPST</sequence>
<accession>A0A0F8ZWB7</accession>
<feature type="non-terminal residue" evidence="1">
    <location>
        <position position="81"/>
    </location>
</feature>
<name>A0A0F8ZWB7_9ZZZZ</name>
<dbReference type="AlphaFoldDB" id="A0A0F8ZWB7"/>